<gene>
    <name evidence="2" type="ORF">SADO_12079</name>
</gene>
<dbReference type="PANTHER" id="PTHR34310:SF9">
    <property type="entry name" value="BLR5716 PROTEIN"/>
    <property type="match status" value="1"/>
</dbReference>
<dbReference type="Gene3D" id="2.170.150.40">
    <property type="entry name" value="Domain of unknown function (DUF427)"/>
    <property type="match status" value="1"/>
</dbReference>
<evidence type="ECO:0000313" key="2">
    <source>
        <dbReference type="EMBL" id="MES1929992.1"/>
    </source>
</evidence>
<dbReference type="Pfam" id="PF04248">
    <property type="entry name" value="NTP_transf_9"/>
    <property type="match status" value="1"/>
</dbReference>
<evidence type="ECO:0000259" key="1">
    <source>
        <dbReference type="Pfam" id="PF04248"/>
    </source>
</evidence>
<feature type="domain" description="DUF427" evidence="1">
    <location>
        <begin position="18"/>
        <end position="108"/>
    </location>
</feature>
<reference evidence="2 3" key="1">
    <citation type="submission" date="2013-03" db="EMBL/GenBank/DDBJ databases">
        <title>Salinisphaera dokdonensis CL-ES53 Genome Sequencing.</title>
        <authorList>
            <person name="Li C."/>
            <person name="Lai Q."/>
            <person name="Shao Z."/>
        </authorList>
    </citation>
    <scope>NUCLEOTIDE SEQUENCE [LARGE SCALE GENOMIC DNA]</scope>
    <source>
        <strain evidence="2 3">CL-ES53</strain>
    </source>
</reference>
<accession>A0ABV2B283</accession>
<name>A0ABV2B283_9GAMM</name>
<dbReference type="Proteomes" id="UP001460888">
    <property type="component" value="Unassembled WGS sequence"/>
</dbReference>
<dbReference type="InterPro" id="IPR038694">
    <property type="entry name" value="DUF427_sf"/>
</dbReference>
<dbReference type="EMBL" id="APND01000003">
    <property type="protein sequence ID" value="MES1929992.1"/>
    <property type="molecule type" value="Genomic_DNA"/>
</dbReference>
<keyword evidence="3" id="KW-1185">Reference proteome</keyword>
<sequence length="119" mass="13545">MSAHINDRIALFPDAVRVRVCLREHIIVDCADAIRLEERGYPPRHYLPSAAIPARSLVESATRTHCPYKGDAAYFHILFDGERLEDAAWSYPQPLPEMAAIAGRIVFDHPRLRLHLENC</sequence>
<evidence type="ECO:0000313" key="3">
    <source>
        <dbReference type="Proteomes" id="UP001460888"/>
    </source>
</evidence>
<organism evidence="2 3">
    <name type="scientific">Salinisphaera dokdonensis CL-ES53</name>
    <dbReference type="NCBI Taxonomy" id="1304272"/>
    <lineage>
        <taxon>Bacteria</taxon>
        <taxon>Pseudomonadati</taxon>
        <taxon>Pseudomonadota</taxon>
        <taxon>Gammaproteobacteria</taxon>
        <taxon>Salinisphaerales</taxon>
        <taxon>Salinisphaeraceae</taxon>
        <taxon>Salinisphaera</taxon>
    </lineage>
</organism>
<comment type="caution">
    <text evidence="2">The sequence shown here is derived from an EMBL/GenBank/DDBJ whole genome shotgun (WGS) entry which is preliminary data.</text>
</comment>
<proteinExistence type="predicted"/>
<dbReference type="InterPro" id="IPR007361">
    <property type="entry name" value="DUF427"/>
</dbReference>
<dbReference type="RefSeq" id="WP_353111751.1">
    <property type="nucleotide sequence ID" value="NZ_APND01000003.1"/>
</dbReference>
<dbReference type="PANTHER" id="PTHR34310">
    <property type="entry name" value="DUF427 DOMAIN PROTEIN (AFU_ORTHOLOGUE AFUA_3G02220)"/>
    <property type="match status" value="1"/>
</dbReference>
<protein>
    <recommendedName>
        <fullName evidence="1">DUF427 domain-containing protein</fullName>
    </recommendedName>
</protein>